<dbReference type="PANTHER" id="PTHR10545:SF29">
    <property type="entry name" value="GH14572P-RELATED"/>
    <property type="match status" value="1"/>
</dbReference>
<feature type="domain" description="N-acetyltransferase" evidence="3">
    <location>
        <begin position="3"/>
        <end position="150"/>
    </location>
</feature>
<evidence type="ECO:0000256" key="1">
    <source>
        <dbReference type="ARBA" id="ARBA00022679"/>
    </source>
</evidence>
<dbReference type="OrthoDB" id="7305308at2759"/>
<accession>A0A2P7YBS9</accession>
<dbReference type="EMBL" id="NHZQ01000448">
    <property type="protein sequence ID" value="PSK33425.1"/>
    <property type="molecule type" value="Genomic_DNA"/>
</dbReference>
<dbReference type="InterPro" id="IPR000182">
    <property type="entry name" value="GNAT_dom"/>
</dbReference>
<evidence type="ECO:0000256" key="2">
    <source>
        <dbReference type="ARBA" id="ARBA00023315"/>
    </source>
</evidence>
<evidence type="ECO:0000313" key="5">
    <source>
        <dbReference type="Proteomes" id="UP000243723"/>
    </source>
</evidence>
<dbReference type="AlphaFoldDB" id="A0A2P7YBS9"/>
<dbReference type="InterPro" id="IPR016181">
    <property type="entry name" value="Acyl_CoA_acyltransferase"/>
</dbReference>
<keyword evidence="1" id="KW-0808">Transferase</keyword>
<gene>
    <name evidence="4" type="ORF">B9Z65_7312</name>
</gene>
<organism evidence="4 5">
    <name type="scientific">Elsinoe australis</name>
    <dbReference type="NCBI Taxonomy" id="40998"/>
    <lineage>
        <taxon>Eukaryota</taxon>
        <taxon>Fungi</taxon>
        <taxon>Dikarya</taxon>
        <taxon>Ascomycota</taxon>
        <taxon>Pezizomycotina</taxon>
        <taxon>Dothideomycetes</taxon>
        <taxon>Dothideomycetidae</taxon>
        <taxon>Myriangiales</taxon>
        <taxon>Elsinoaceae</taxon>
        <taxon>Elsinoe</taxon>
    </lineage>
</organism>
<keyword evidence="2" id="KW-0012">Acyltransferase</keyword>
<name>A0A2P7YBS9_9PEZI</name>
<reference evidence="4 5" key="1">
    <citation type="submission" date="2017-05" db="EMBL/GenBank/DDBJ databases">
        <title>Draft genome sequence of Elsinoe australis.</title>
        <authorList>
            <person name="Cheng Q."/>
        </authorList>
    </citation>
    <scope>NUCLEOTIDE SEQUENCE [LARGE SCALE GENOMIC DNA]</scope>
    <source>
        <strain evidence="4 5">NL1</strain>
    </source>
</reference>
<dbReference type="SUPFAM" id="SSF55729">
    <property type="entry name" value="Acyl-CoA N-acyltransferases (Nat)"/>
    <property type="match status" value="1"/>
</dbReference>
<dbReference type="GO" id="GO:0008080">
    <property type="term" value="F:N-acetyltransferase activity"/>
    <property type="evidence" value="ECO:0007669"/>
    <property type="project" value="TreeGrafter"/>
</dbReference>
<evidence type="ECO:0000313" key="4">
    <source>
        <dbReference type="EMBL" id="PSK33425.1"/>
    </source>
</evidence>
<keyword evidence="5" id="KW-1185">Reference proteome</keyword>
<sequence length="150" mass="17843">MTTHIRPLQKDDEAEWRNLWQQYNDFYQRTISEEVTKTTFARLLDDNVRMYAAVAVDRNENAIKGLTHWYPHPSTSSVEETVYLQDLFVDPHTRNGGIGRQLIEHVYEHARAMNAKSVYWHTQNFNHRAQLLYVKVADKTDRVQYFKTLQ</sequence>
<comment type="caution">
    <text evidence="4">The sequence shown here is derived from an EMBL/GenBank/DDBJ whole genome shotgun (WGS) entry which is preliminary data.</text>
</comment>
<dbReference type="PANTHER" id="PTHR10545">
    <property type="entry name" value="DIAMINE N-ACETYLTRANSFERASE"/>
    <property type="match status" value="1"/>
</dbReference>
<dbReference type="CDD" id="cd04301">
    <property type="entry name" value="NAT_SF"/>
    <property type="match status" value="1"/>
</dbReference>
<dbReference type="InterPro" id="IPR051016">
    <property type="entry name" value="Diverse_Substrate_AcTransf"/>
</dbReference>
<dbReference type="Proteomes" id="UP000243723">
    <property type="component" value="Unassembled WGS sequence"/>
</dbReference>
<dbReference type="GO" id="GO:0005737">
    <property type="term" value="C:cytoplasm"/>
    <property type="evidence" value="ECO:0007669"/>
    <property type="project" value="TreeGrafter"/>
</dbReference>
<dbReference type="Gene3D" id="3.40.630.30">
    <property type="match status" value="1"/>
</dbReference>
<dbReference type="PROSITE" id="PS51186">
    <property type="entry name" value="GNAT"/>
    <property type="match status" value="1"/>
</dbReference>
<proteinExistence type="predicted"/>
<dbReference type="STRING" id="40998.A0A2P7YBS9"/>
<evidence type="ECO:0000259" key="3">
    <source>
        <dbReference type="PROSITE" id="PS51186"/>
    </source>
</evidence>
<dbReference type="Pfam" id="PF00583">
    <property type="entry name" value="Acetyltransf_1"/>
    <property type="match status" value="1"/>
</dbReference>
<protein>
    <recommendedName>
        <fullName evidence="3">N-acetyltransferase domain-containing protein</fullName>
    </recommendedName>
</protein>